<dbReference type="AlphaFoldDB" id="B9TCX1"/>
<accession>B9TCX1</accession>
<evidence type="ECO:0000313" key="2">
    <source>
        <dbReference type="EMBL" id="EEF26294.1"/>
    </source>
</evidence>
<evidence type="ECO:0000313" key="3">
    <source>
        <dbReference type="Proteomes" id="UP000008311"/>
    </source>
</evidence>
<keyword evidence="1" id="KW-0732">Signal</keyword>
<evidence type="ECO:0000256" key="1">
    <source>
        <dbReference type="SAM" id="SignalP"/>
    </source>
</evidence>
<reference evidence="3" key="1">
    <citation type="journal article" date="2010" name="Nat. Biotechnol.">
        <title>Draft genome sequence of the oilseed species Ricinus communis.</title>
        <authorList>
            <person name="Chan A.P."/>
            <person name="Crabtree J."/>
            <person name="Zhao Q."/>
            <person name="Lorenzi H."/>
            <person name="Orvis J."/>
            <person name="Puiu D."/>
            <person name="Melake-Berhan A."/>
            <person name="Jones K.M."/>
            <person name="Redman J."/>
            <person name="Chen G."/>
            <person name="Cahoon E.B."/>
            <person name="Gedil M."/>
            <person name="Stanke M."/>
            <person name="Haas B.J."/>
            <person name="Wortman J.R."/>
            <person name="Fraser-Liggett C.M."/>
            <person name="Ravel J."/>
            <person name="Rabinowicz P.D."/>
        </authorList>
    </citation>
    <scope>NUCLEOTIDE SEQUENCE [LARGE SCALE GENOMIC DNA]</scope>
    <source>
        <strain evidence="3">cv. Hale</strain>
    </source>
</reference>
<feature type="signal peptide" evidence="1">
    <location>
        <begin position="1"/>
        <end position="21"/>
    </location>
</feature>
<keyword evidence="3" id="KW-1185">Reference proteome</keyword>
<proteinExistence type="predicted"/>
<name>B9TCX1_RICCO</name>
<sequence>MLIVLAGAVLTLINARQNVRAEVASAEKLALYLFDTALFNNSALVLRNDEARPFQLQRLDHMRHLHIEFRDLQGRVLDSNQPRSPHQFRSEAPD</sequence>
<dbReference type="EMBL" id="EQ977664">
    <property type="protein sequence ID" value="EEF26294.1"/>
    <property type="molecule type" value="Genomic_DNA"/>
</dbReference>
<dbReference type="InParanoid" id="B9TCX1"/>
<feature type="non-terminal residue" evidence="2">
    <location>
        <position position="94"/>
    </location>
</feature>
<organism evidence="2 3">
    <name type="scientific">Ricinus communis</name>
    <name type="common">Castor bean</name>
    <dbReference type="NCBI Taxonomy" id="3988"/>
    <lineage>
        <taxon>Eukaryota</taxon>
        <taxon>Viridiplantae</taxon>
        <taxon>Streptophyta</taxon>
        <taxon>Embryophyta</taxon>
        <taxon>Tracheophyta</taxon>
        <taxon>Spermatophyta</taxon>
        <taxon>Magnoliopsida</taxon>
        <taxon>eudicotyledons</taxon>
        <taxon>Gunneridae</taxon>
        <taxon>Pentapetalae</taxon>
        <taxon>rosids</taxon>
        <taxon>fabids</taxon>
        <taxon>Malpighiales</taxon>
        <taxon>Euphorbiaceae</taxon>
        <taxon>Acalyphoideae</taxon>
        <taxon>Acalypheae</taxon>
        <taxon>Ricinus</taxon>
    </lineage>
</organism>
<gene>
    <name evidence="2" type="ORF">RCOM_1851060</name>
</gene>
<dbReference type="Proteomes" id="UP000008311">
    <property type="component" value="Unassembled WGS sequence"/>
</dbReference>
<protein>
    <submittedName>
        <fullName evidence="2">Uncharacterized protein</fullName>
    </submittedName>
</protein>
<feature type="chain" id="PRO_5002890143" evidence="1">
    <location>
        <begin position="22"/>
        <end position="94"/>
    </location>
</feature>